<dbReference type="InterPro" id="IPR024742">
    <property type="entry name" value="Glycogen_debranch_N"/>
</dbReference>
<dbReference type="InterPro" id="IPR008928">
    <property type="entry name" value="6-hairpin_glycosidase_sf"/>
</dbReference>
<dbReference type="SUPFAM" id="SSF48208">
    <property type="entry name" value="Six-hairpin glycosidases"/>
    <property type="match status" value="1"/>
</dbReference>
<accession>A0A542ZIV5</accession>
<dbReference type="GO" id="GO:0004134">
    <property type="term" value="F:4-alpha-glucanotransferase activity"/>
    <property type="evidence" value="ECO:0007669"/>
    <property type="project" value="InterPro"/>
</dbReference>
<keyword evidence="4" id="KW-1185">Reference proteome</keyword>
<dbReference type="Gene3D" id="1.50.10.10">
    <property type="match status" value="1"/>
</dbReference>
<evidence type="ECO:0000313" key="3">
    <source>
        <dbReference type="EMBL" id="TQL60265.1"/>
    </source>
</evidence>
<evidence type="ECO:0000259" key="2">
    <source>
        <dbReference type="Pfam" id="PF12439"/>
    </source>
</evidence>
<dbReference type="PANTHER" id="PTHR10569:SF2">
    <property type="entry name" value="GLYCOGEN DEBRANCHING ENZYME"/>
    <property type="match status" value="1"/>
</dbReference>
<dbReference type="Proteomes" id="UP000319514">
    <property type="component" value="Unassembled WGS sequence"/>
</dbReference>
<dbReference type="Pfam" id="PF12439">
    <property type="entry name" value="GDE_N"/>
    <property type="match status" value="1"/>
</dbReference>
<protein>
    <submittedName>
        <fullName evidence="3">Putative glycogen debranching enzyme</fullName>
    </submittedName>
</protein>
<reference evidence="3 4" key="1">
    <citation type="submission" date="2019-06" db="EMBL/GenBank/DDBJ databases">
        <title>Sequencing the genomes of 1000 actinobacteria strains.</title>
        <authorList>
            <person name="Klenk H.-P."/>
        </authorList>
    </citation>
    <scope>NUCLEOTIDE SEQUENCE [LARGE SCALE GENOMIC DNA]</scope>
    <source>
        <strain evidence="3 4">DSM 18082</strain>
    </source>
</reference>
<dbReference type="Pfam" id="PF06202">
    <property type="entry name" value="GDE_C"/>
    <property type="match status" value="1"/>
</dbReference>
<comment type="caution">
    <text evidence="3">The sequence shown here is derived from an EMBL/GenBank/DDBJ whole genome shotgun (WGS) entry which is preliminary data.</text>
</comment>
<dbReference type="GO" id="GO:0005980">
    <property type="term" value="P:glycogen catabolic process"/>
    <property type="evidence" value="ECO:0007669"/>
    <property type="project" value="InterPro"/>
</dbReference>
<dbReference type="GO" id="GO:0004135">
    <property type="term" value="F:amylo-alpha-1,6-glucosidase activity"/>
    <property type="evidence" value="ECO:0007669"/>
    <property type="project" value="InterPro"/>
</dbReference>
<dbReference type="PANTHER" id="PTHR10569">
    <property type="entry name" value="GLYCOGEN DEBRANCHING ENZYME"/>
    <property type="match status" value="1"/>
</dbReference>
<evidence type="ECO:0000313" key="4">
    <source>
        <dbReference type="Proteomes" id="UP000319514"/>
    </source>
</evidence>
<organism evidence="3 4">
    <name type="scientific">Oryzihumus leptocrescens</name>
    <dbReference type="NCBI Taxonomy" id="297536"/>
    <lineage>
        <taxon>Bacteria</taxon>
        <taxon>Bacillati</taxon>
        <taxon>Actinomycetota</taxon>
        <taxon>Actinomycetes</taxon>
        <taxon>Micrococcales</taxon>
        <taxon>Intrasporangiaceae</taxon>
        <taxon>Oryzihumus</taxon>
    </lineage>
</organism>
<dbReference type="RefSeq" id="WP_141788187.1">
    <property type="nucleotide sequence ID" value="NZ_BAAAKX010000021.1"/>
</dbReference>
<feature type="domain" description="Glycogen debranching enzyme bacterial and archaeal type N-terminal" evidence="2">
    <location>
        <begin position="25"/>
        <end position="232"/>
    </location>
</feature>
<dbReference type="InterPro" id="IPR010401">
    <property type="entry name" value="AGL/Gdb1"/>
</dbReference>
<gene>
    <name evidence="3" type="ORF">FB474_1648</name>
</gene>
<proteinExistence type="predicted"/>
<feature type="domain" description="Glycogen debranching enzyme C-terminal" evidence="1">
    <location>
        <begin position="282"/>
        <end position="631"/>
    </location>
</feature>
<dbReference type="AlphaFoldDB" id="A0A542ZIV5"/>
<dbReference type="InterPro" id="IPR032790">
    <property type="entry name" value="GDE_C"/>
</dbReference>
<evidence type="ECO:0000259" key="1">
    <source>
        <dbReference type="Pfam" id="PF06202"/>
    </source>
</evidence>
<dbReference type="EMBL" id="VFOQ01000001">
    <property type="protein sequence ID" value="TQL60265.1"/>
    <property type="molecule type" value="Genomic_DNA"/>
</dbReference>
<sequence length="639" mass="67695">MTGPVPAPIAFGPQVCADLGQGAEREWLLADGHGGYAMGTASGLRTRRYHGLLTVATALPARMLALASLDPVLLLPAGPVRLAVHEWRGGAISPAGHVLLESFDLDDGVPRWRWRVGETVLEREVAMRHGAASVAVVHRLLAGPPVRLAVEPLCTWRDSHGERFGDGSLDLVQVADGFELPGAYRVRGPGFEPDGRWFRGVHARAEAARGLGPDEDLWCAGRFAADLAPGQALQVDAWATGTGTPSAPPTPERVVLGARERSRRLVASAAVRDGVGARLVLAADAFVVDASGHPDVVAGYPWFGAWSRDTMTSYEGLFLGTGWATQGEALLRHYAGTVSEGMLANTADTGTLEYNTADATLWFVHALGRHHEVTGDADLAAALLPVVDAVVAAHRDGTRYGIGVDAADGLLRQGEDGYALTWMDARVDGRPVTQRAGKAVELNALWVRALAVAGRLRRLARRPSDDVDALARQACSSFARRFPREGGALFDVVDGPAGDDASLRPNMLLALSLPDAPLRDPAVVRAAAPLITPLGLRSLARGAPDYRGRHRGGPAERDSAYHQGTVWPWLLGPYVEAARRTGAPVGDPLGGLVRHLAEWGLGSVSETGDGDAPHGGTGCPFQAWSVAEALRAWRMTPEA</sequence>
<dbReference type="OrthoDB" id="9759959at2"/>
<name>A0A542ZIV5_9MICO</name>
<dbReference type="InterPro" id="IPR012341">
    <property type="entry name" value="6hp_glycosidase-like_sf"/>
</dbReference>